<dbReference type="EMBL" id="BDGI01000145">
    <property type="protein sequence ID" value="GAV29883.1"/>
    <property type="molecule type" value="Genomic_DNA"/>
</dbReference>
<reference evidence="3 4" key="1">
    <citation type="submission" date="2016-08" db="EMBL/GenBank/DDBJ databases">
        <title>Whole genome shotgun sequence of Pichia membranifaciens KS47-1.</title>
        <authorList>
            <person name="Konishi M."/>
            <person name="Ishida M."/>
            <person name="Arakawa T."/>
            <person name="Kato Y."/>
            <person name="Horiuchi J."/>
        </authorList>
    </citation>
    <scope>NUCLEOTIDE SEQUENCE [LARGE SCALE GENOMIC DNA]</scope>
    <source>
        <strain evidence="3 4">KS47-1</strain>
    </source>
</reference>
<evidence type="ECO:0000259" key="2">
    <source>
        <dbReference type="Pfam" id="PF11001"/>
    </source>
</evidence>
<feature type="domain" description="Subtelomeric hrmA-associated cluster protein AFUB-079030/YDR124W-like helical bundle" evidence="2">
    <location>
        <begin position="121"/>
        <end position="248"/>
    </location>
</feature>
<evidence type="ECO:0000313" key="4">
    <source>
        <dbReference type="Proteomes" id="UP000186136"/>
    </source>
</evidence>
<dbReference type="PANTHER" id="PTHR36102">
    <property type="entry name" value="CHROMOSOME 10, WHOLE GENOME SHOTGUN SEQUENCE"/>
    <property type="match status" value="1"/>
</dbReference>
<name>A0A1Q2YKI2_9ASCO</name>
<organism evidence="3 4">
    <name type="scientific">Pichia membranifaciens</name>
    <dbReference type="NCBI Taxonomy" id="4926"/>
    <lineage>
        <taxon>Eukaryota</taxon>
        <taxon>Fungi</taxon>
        <taxon>Dikarya</taxon>
        <taxon>Ascomycota</taxon>
        <taxon>Saccharomycotina</taxon>
        <taxon>Pichiomycetes</taxon>
        <taxon>Pichiales</taxon>
        <taxon>Pichiaceae</taxon>
        <taxon>Pichia</taxon>
    </lineage>
</organism>
<accession>A0A1Q2YKI2</accession>
<dbReference type="Proteomes" id="UP000186136">
    <property type="component" value="Unassembled WGS sequence"/>
</dbReference>
<feature type="region of interest" description="Disordered" evidence="1">
    <location>
        <begin position="85"/>
        <end position="106"/>
    </location>
</feature>
<sequence length="539" mass="60611">MSSIEKRIDFVKGQAAKVCEEYNLSFIGFFQNANRSYERVILEGMDSTTPNGSFSSLSFNNLSASSEIQSALANLINPNKIVTSSPKNASSEVNTSSSSSSSYKLSGKSRPYKIIMIDPHNKVEVKNYLYNCFEEFQQIPCKLLSKAWIKVIEPKKQSKYPYKQGESSKPYWWPPNCIHREPDHLKKDERISLLINILRIFKQRESELVYTASLIKGLGPSNKKIARSDNDFSQRRMDILEDMFKVVNAQNEFNVKNLKVIKPGKKYSSLIYQQNKPNYTIPESSETISKFDKTPKPESLIRFPDLLATPPSLKASSLIRNGNKLLPPPQFSSHYEPYNEFIDCISNRSDSEKGATTFGQHSTNHYNPLLSSPFTPSNIINSKYPTPQYTNGSSNIQPPMQSLHQTTQISGQSNSINTLIQQNDSPMMNEPAIDPTLFSNPLISTASKTASPSKLFKPLDCSASPPSGIFVPPKNNSLSNNALNTLTSSRMNSMNSELDRASKRNCLFTTFSVSKSKYSGRENFQEQTKENDGDETDYE</sequence>
<dbReference type="InterPro" id="IPR047092">
    <property type="entry name" value="AFUB_07903/YDR124W-like_hel"/>
</dbReference>
<dbReference type="Pfam" id="PF11001">
    <property type="entry name" value="AFUB_07903_YDR124W_hel"/>
    <property type="match status" value="1"/>
</dbReference>
<dbReference type="AlphaFoldDB" id="A0A1Q2YKI2"/>
<keyword evidence="4" id="KW-1185">Reference proteome</keyword>
<proteinExistence type="predicted"/>
<dbReference type="InterPro" id="IPR021264">
    <property type="entry name" value="AFUB_079030/YDR124W-like"/>
</dbReference>
<evidence type="ECO:0000313" key="3">
    <source>
        <dbReference type="EMBL" id="GAV29883.1"/>
    </source>
</evidence>
<dbReference type="PANTHER" id="PTHR36102:SF1">
    <property type="entry name" value="YDR124W-LIKE HELICAL BUNDLE DOMAIN-CONTAINING PROTEIN"/>
    <property type="match status" value="1"/>
</dbReference>
<dbReference type="OrthoDB" id="5338458at2759"/>
<protein>
    <recommendedName>
        <fullName evidence="2">Subtelomeric hrmA-associated cluster protein AFUB-079030/YDR124W-like helical bundle domain-containing protein</fullName>
    </recommendedName>
</protein>
<feature type="compositionally biased region" description="Basic and acidic residues" evidence="1">
    <location>
        <begin position="519"/>
        <end position="531"/>
    </location>
</feature>
<feature type="region of interest" description="Disordered" evidence="1">
    <location>
        <begin position="518"/>
        <end position="539"/>
    </location>
</feature>
<comment type="caution">
    <text evidence="3">The sequence shown here is derived from an EMBL/GenBank/DDBJ whole genome shotgun (WGS) entry which is preliminary data.</text>
</comment>
<gene>
    <name evidence="3" type="ORF">PMKS-003389</name>
</gene>
<evidence type="ECO:0000256" key="1">
    <source>
        <dbReference type="SAM" id="MobiDB-lite"/>
    </source>
</evidence>
<feature type="compositionally biased region" description="Low complexity" evidence="1">
    <location>
        <begin position="90"/>
        <end position="106"/>
    </location>
</feature>